<organism evidence="2 3">
    <name type="scientific">Pseudonocardia humida</name>
    <dbReference type="NCBI Taxonomy" id="2800819"/>
    <lineage>
        <taxon>Bacteria</taxon>
        <taxon>Bacillati</taxon>
        <taxon>Actinomycetota</taxon>
        <taxon>Actinomycetes</taxon>
        <taxon>Pseudonocardiales</taxon>
        <taxon>Pseudonocardiaceae</taxon>
        <taxon>Pseudonocardia</taxon>
    </lineage>
</organism>
<evidence type="ECO:0000313" key="2">
    <source>
        <dbReference type="EMBL" id="MCO1657366.1"/>
    </source>
</evidence>
<gene>
    <name evidence="2" type="ORF">KDL28_20115</name>
</gene>
<protein>
    <submittedName>
        <fullName evidence="2">Uncharacterized protein</fullName>
    </submittedName>
</protein>
<feature type="region of interest" description="Disordered" evidence="1">
    <location>
        <begin position="133"/>
        <end position="154"/>
    </location>
</feature>
<dbReference type="EMBL" id="JAGSOV010000041">
    <property type="protein sequence ID" value="MCO1657366.1"/>
    <property type="molecule type" value="Genomic_DNA"/>
</dbReference>
<sequence>MTESSLSVTRVADACVLIEFGGRWYLRRGEPLGLRVDALPPLTAIVATNPVVNHWDLRALREYGAKGATRVVVSTGRMARQARALGSTTSSGCGGGGRGSWPGLPVAAVPSGRTLVAPNNAYLFSAGDVRAGSRPTSTGWTAAPRSTRRAPDRRPAPVVGAALVTGPAEAVAGAVALGARVLLPVHDAHAADPRSLVFRRHGSAADAVALAPPGLEVVVLEPGRRWEFTPGAARWGPRHPHGGPTGW</sequence>
<comment type="caution">
    <text evidence="2">The sequence shown here is derived from an EMBL/GenBank/DDBJ whole genome shotgun (WGS) entry which is preliminary data.</text>
</comment>
<evidence type="ECO:0000256" key="1">
    <source>
        <dbReference type="SAM" id="MobiDB-lite"/>
    </source>
</evidence>
<evidence type="ECO:0000313" key="3">
    <source>
        <dbReference type="Proteomes" id="UP001165283"/>
    </source>
</evidence>
<proteinExistence type="predicted"/>
<name>A0ABT1A337_9PSEU</name>
<dbReference type="RefSeq" id="WP_252440995.1">
    <property type="nucleotide sequence ID" value="NZ_JAGSOV010000041.1"/>
</dbReference>
<dbReference type="Proteomes" id="UP001165283">
    <property type="component" value="Unassembled WGS sequence"/>
</dbReference>
<accession>A0ABT1A337</accession>
<reference evidence="2" key="1">
    <citation type="submission" date="2021-04" db="EMBL/GenBank/DDBJ databases">
        <title>Pseudonocardia sp. nov., isolated from sandy soil of mangrove forest.</title>
        <authorList>
            <person name="Zan Z."/>
            <person name="Huang R."/>
            <person name="Liu W."/>
        </authorList>
    </citation>
    <scope>NUCLEOTIDE SEQUENCE</scope>
    <source>
        <strain evidence="2">S2-4</strain>
    </source>
</reference>
<keyword evidence="3" id="KW-1185">Reference proteome</keyword>